<protein>
    <submittedName>
        <fullName evidence="3">Tripartite tricarboxylate transporter substrate binding protein</fullName>
    </submittedName>
</protein>
<dbReference type="InterPro" id="IPR042100">
    <property type="entry name" value="Bug_dom1"/>
</dbReference>
<dbReference type="PANTHER" id="PTHR42928:SF5">
    <property type="entry name" value="BLR1237 PROTEIN"/>
    <property type="match status" value="1"/>
</dbReference>
<comment type="caution">
    <text evidence="3">The sequence shown here is derived from an EMBL/GenBank/DDBJ whole genome shotgun (WGS) entry which is preliminary data.</text>
</comment>
<keyword evidence="2" id="KW-0732">Signal</keyword>
<dbReference type="PANTHER" id="PTHR42928">
    <property type="entry name" value="TRICARBOXYLATE-BINDING PROTEIN"/>
    <property type="match status" value="1"/>
</dbReference>
<dbReference type="Proteomes" id="UP000264036">
    <property type="component" value="Unassembled WGS sequence"/>
</dbReference>
<reference evidence="3 4" key="1">
    <citation type="journal article" date="2018" name="Nat. Biotechnol.">
        <title>A standardized bacterial taxonomy based on genome phylogeny substantially revises the tree of life.</title>
        <authorList>
            <person name="Parks D.H."/>
            <person name="Chuvochina M."/>
            <person name="Waite D.W."/>
            <person name="Rinke C."/>
            <person name="Skarshewski A."/>
            <person name="Chaumeil P.A."/>
            <person name="Hugenholtz P."/>
        </authorList>
    </citation>
    <scope>NUCLEOTIDE SEQUENCE [LARGE SCALE GENOMIC DNA]</scope>
    <source>
        <strain evidence="3">UBA10707</strain>
    </source>
</reference>
<proteinExistence type="inferred from homology"/>
<dbReference type="AlphaFoldDB" id="A0A356LGH9"/>
<accession>A0A356LGH9</accession>
<dbReference type="InterPro" id="IPR005064">
    <property type="entry name" value="BUG"/>
</dbReference>
<dbReference type="EMBL" id="DOEK01000027">
    <property type="protein sequence ID" value="HBP29681.1"/>
    <property type="molecule type" value="Genomic_DNA"/>
</dbReference>
<dbReference type="SUPFAM" id="SSF53850">
    <property type="entry name" value="Periplasmic binding protein-like II"/>
    <property type="match status" value="1"/>
</dbReference>
<evidence type="ECO:0000256" key="1">
    <source>
        <dbReference type="ARBA" id="ARBA00006987"/>
    </source>
</evidence>
<name>A0A356LGH9_9BURK</name>
<dbReference type="Gene3D" id="3.40.190.150">
    <property type="entry name" value="Bordetella uptake gene, domain 1"/>
    <property type="match status" value="1"/>
</dbReference>
<dbReference type="CDD" id="cd07012">
    <property type="entry name" value="PBP2_Bug_TTT"/>
    <property type="match status" value="1"/>
</dbReference>
<gene>
    <name evidence="3" type="ORF">DD666_09725</name>
</gene>
<feature type="chain" id="PRO_5016703197" evidence="2">
    <location>
        <begin position="31"/>
        <end position="332"/>
    </location>
</feature>
<feature type="signal peptide" evidence="2">
    <location>
        <begin position="1"/>
        <end position="30"/>
    </location>
</feature>
<sequence>MTSTSHTVTPIRSLALATLAACCVASAAHAAGYPERPVTLIVPFPPAGTTDLIARHVAQALEKELGQTIVVENRSGAGGNVGMGALARAKADGYTIGLGTVGTQTINQFLYKDMPFDPQKDFLPIALAGTTPNVIAVNAKSDIKSLKDLIAKAKAAKDKPLSYASPGVGSSVHLTGAYLEDAAGISMLHVPFKGVSGSMPALIGGQVDILMDNLPSTLSQVKDGKNVRGIAVTGAQRDPSVPDIPTVAESGLPGFDVSAWFALYAPAGTPPGAMETLTAAAKKVLASDDLKQKLQQTSTRPGTLFGNDLVAFEKKERERWSKLITDKHIQSK</sequence>
<evidence type="ECO:0000313" key="4">
    <source>
        <dbReference type="Proteomes" id="UP000264036"/>
    </source>
</evidence>
<dbReference type="Gene3D" id="3.40.190.10">
    <property type="entry name" value="Periplasmic binding protein-like II"/>
    <property type="match status" value="1"/>
</dbReference>
<dbReference type="PIRSF" id="PIRSF017082">
    <property type="entry name" value="YflP"/>
    <property type="match status" value="1"/>
</dbReference>
<evidence type="ECO:0000256" key="2">
    <source>
        <dbReference type="SAM" id="SignalP"/>
    </source>
</evidence>
<comment type="similarity">
    <text evidence="1">Belongs to the UPF0065 (bug) family.</text>
</comment>
<organism evidence="3 4">
    <name type="scientific">Advenella kashmirensis</name>
    <dbReference type="NCBI Taxonomy" id="310575"/>
    <lineage>
        <taxon>Bacteria</taxon>
        <taxon>Pseudomonadati</taxon>
        <taxon>Pseudomonadota</taxon>
        <taxon>Betaproteobacteria</taxon>
        <taxon>Burkholderiales</taxon>
        <taxon>Alcaligenaceae</taxon>
    </lineage>
</organism>
<evidence type="ECO:0000313" key="3">
    <source>
        <dbReference type="EMBL" id="HBP29681.1"/>
    </source>
</evidence>
<dbReference type="Pfam" id="PF03401">
    <property type="entry name" value="TctC"/>
    <property type="match status" value="1"/>
</dbReference>